<feature type="domain" description="Methionyl/Leucyl tRNA synthetase" evidence="7">
    <location>
        <begin position="1"/>
        <end position="162"/>
    </location>
</feature>
<evidence type="ECO:0000256" key="1">
    <source>
        <dbReference type="ARBA" id="ARBA00012838"/>
    </source>
</evidence>
<dbReference type="InterPro" id="IPR015413">
    <property type="entry name" value="Methionyl/Leucyl_tRNA_Synth"/>
</dbReference>
<dbReference type="Gene3D" id="1.10.730.10">
    <property type="entry name" value="Isoleucyl-tRNA Synthetase, Domain 1"/>
    <property type="match status" value="1"/>
</dbReference>
<dbReference type="EMBL" id="UINC01185255">
    <property type="protein sequence ID" value="SVD96869.1"/>
    <property type="molecule type" value="Genomic_DNA"/>
</dbReference>
<dbReference type="GO" id="GO:0004825">
    <property type="term" value="F:methionine-tRNA ligase activity"/>
    <property type="evidence" value="ECO:0007669"/>
    <property type="project" value="UniProtKB-EC"/>
</dbReference>
<dbReference type="GO" id="GO:0006431">
    <property type="term" value="P:methionyl-tRNA aminoacylation"/>
    <property type="evidence" value="ECO:0007669"/>
    <property type="project" value="InterPro"/>
</dbReference>
<dbReference type="PANTHER" id="PTHR43326">
    <property type="entry name" value="METHIONYL-TRNA SYNTHETASE"/>
    <property type="match status" value="1"/>
</dbReference>
<evidence type="ECO:0000256" key="4">
    <source>
        <dbReference type="ARBA" id="ARBA00022840"/>
    </source>
</evidence>
<dbReference type="InterPro" id="IPR041872">
    <property type="entry name" value="Anticodon_Met"/>
</dbReference>
<name>A0A382ZNP2_9ZZZZ</name>
<evidence type="ECO:0000259" key="8">
    <source>
        <dbReference type="Pfam" id="PF19303"/>
    </source>
</evidence>
<organism evidence="9">
    <name type="scientific">marine metagenome</name>
    <dbReference type="NCBI Taxonomy" id="408172"/>
    <lineage>
        <taxon>unclassified sequences</taxon>
        <taxon>metagenomes</taxon>
        <taxon>ecological metagenomes</taxon>
    </lineage>
</organism>
<keyword evidence="6" id="KW-0030">Aminoacyl-tRNA synthetase</keyword>
<dbReference type="EC" id="6.1.1.10" evidence="1"/>
<dbReference type="SUPFAM" id="SSF52374">
    <property type="entry name" value="Nucleotidylyl transferase"/>
    <property type="match status" value="1"/>
</dbReference>
<feature type="non-terminal residue" evidence="9">
    <location>
        <position position="256"/>
    </location>
</feature>
<dbReference type="Pfam" id="PF09334">
    <property type="entry name" value="tRNA-synt_1g"/>
    <property type="match status" value="1"/>
</dbReference>
<keyword evidence="4" id="KW-0067">ATP-binding</keyword>
<sequence length="256" mass="28929">QDLSVSRTSFQWGISVPDDSKHIMYVWLDALTNYITASGYPDTGSALFEKFWPANIHVVGKDILRFHAVYWPAFLMSAGLEPPQRVFAHGWWTVEGQKMSKSLGNVVEPFELVERFGLDPIRYFLLREVPFGNDGDFSESGLVHRVNSDLSNDLGNLSQRVLSMIFKNCGAALPTPGEFSEDDNTLLAKMEGLLKQVRTAMEQQLCHRALEDIWVLVRAANSYVDHQAPWGLKKSEPQRMNTVLYVLAESLRHTGI</sequence>
<gene>
    <name evidence="9" type="ORF">METZ01_LOCUS449723</name>
</gene>
<feature type="non-terminal residue" evidence="9">
    <location>
        <position position="1"/>
    </location>
</feature>
<evidence type="ECO:0000259" key="7">
    <source>
        <dbReference type="Pfam" id="PF09334"/>
    </source>
</evidence>
<evidence type="ECO:0000313" key="9">
    <source>
        <dbReference type="EMBL" id="SVD96869.1"/>
    </source>
</evidence>
<reference evidence="9" key="1">
    <citation type="submission" date="2018-05" db="EMBL/GenBank/DDBJ databases">
        <authorList>
            <person name="Lanie J.A."/>
            <person name="Ng W.-L."/>
            <person name="Kazmierczak K.M."/>
            <person name="Andrzejewski T.M."/>
            <person name="Davidsen T.M."/>
            <person name="Wayne K.J."/>
            <person name="Tettelin H."/>
            <person name="Glass J.I."/>
            <person name="Rusch D."/>
            <person name="Podicherti R."/>
            <person name="Tsui H.-C.T."/>
            <person name="Winkler M.E."/>
        </authorList>
    </citation>
    <scope>NUCLEOTIDE SEQUENCE</scope>
</reference>
<dbReference type="Gene3D" id="3.40.50.620">
    <property type="entry name" value="HUPs"/>
    <property type="match status" value="1"/>
</dbReference>
<dbReference type="Pfam" id="PF19303">
    <property type="entry name" value="Anticodon_3"/>
    <property type="match status" value="1"/>
</dbReference>
<evidence type="ECO:0000256" key="3">
    <source>
        <dbReference type="ARBA" id="ARBA00022741"/>
    </source>
</evidence>
<dbReference type="PRINTS" id="PR01041">
    <property type="entry name" value="TRNASYNTHMET"/>
</dbReference>
<proteinExistence type="predicted"/>
<evidence type="ECO:0000256" key="5">
    <source>
        <dbReference type="ARBA" id="ARBA00022917"/>
    </source>
</evidence>
<dbReference type="AlphaFoldDB" id="A0A382ZNP2"/>
<keyword evidence="2" id="KW-0436">Ligase</keyword>
<feature type="domain" description="Methionyl-tRNA synthetase anticodon-binding" evidence="8">
    <location>
        <begin position="174"/>
        <end position="241"/>
    </location>
</feature>
<dbReference type="GO" id="GO:0005524">
    <property type="term" value="F:ATP binding"/>
    <property type="evidence" value="ECO:0007669"/>
    <property type="project" value="UniProtKB-KW"/>
</dbReference>
<protein>
    <recommendedName>
        <fullName evidence="1">methionine--tRNA ligase</fullName>
        <ecNumber evidence="1">6.1.1.10</ecNumber>
    </recommendedName>
</protein>
<dbReference type="CDD" id="cd07957">
    <property type="entry name" value="Anticodon_Ia_Met"/>
    <property type="match status" value="1"/>
</dbReference>
<evidence type="ECO:0000256" key="6">
    <source>
        <dbReference type="ARBA" id="ARBA00023146"/>
    </source>
</evidence>
<dbReference type="SUPFAM" id="SSF47323">
    <property type="entry name" value="Anticodon-binding domain of a subclass of class I aminoacyl-tRNA synthetases"/>
    <property type="match status" value="1"/>
</dbReference>
<dbReference type="InterPro" id="IPR014729">
    <property type="entry name" value="Rossmann-like_a/b/a_fold"/>
</dbReference>
<keyword evidence="3" id="KW-0547">Nucleotide-binding</keyword>
<dbReference type="InterPro" id="IPR033911">
    <property type="entry name" value="MetRS_core"/>
</dbReference>
<keyword evidence="5" id="KW-0648">Protein biosynthesis</keyword>
<accession>A0A382ZNP2</accession>
<dbReference type="InterPro" id="IPR023457">
    <property type="entry name" value="Met-tRNA_synth_2"/>
</dbReference>
<dbReference type="PANTHER" id="PTHR43326:SF1">
    <property type="entry name" value="METHIONINE--TRNA LIGASE, MITOCHONDRIAL"/>
    <property type="match status" value="1"/>
</dbReference>
<evidence type="ECO:0000256" key="2">
    <source>
        <dbReference type="ARBA" id="ARBA00022598"/>
    </source>
</evidence>
<dbReference type="Gene3D" id="2.170.220.10">
    <property type="match status" value="1"/>
</dbReference>
<dbReference type="InterPro" id="IPR009080">
    <property type="entry name" value="tRNAsynth_Ia_anticodon-bd"/>
</dbReference>